<feature type="compositionally biased region" description="Basic residues" evidence="1">
    <location>
        <begin position="81"/>
        <end position="91"/>
    </location>
</feature>
<feature type="compositionally biased region" description="Low complexity" evidence="1">
    <location>
        <begin position="271"/>
        <end position="286"/>
    </location>
</feature>
<feature type="compositionally biased region" description="Basic and acidic residues" evidence="1">
    <location>
        <begin position="583"/>
        <end position="602"/>
    </location>
</feature>
<feature type="compositionally biased region" description="Basic and acidic residues" evidence="1">
    <location>
        <begin position="1146"/>
        <end position="1157"/>
    </location>
</feature>
<dbReference type="InterPro" id="IPR014767">
    <property type="entry name" value="DAD_dom"/>
</dbReference>
<feature type="compositionally biased region" description="Basic and acidic residues" evidence="1">
    <location>
        <begin position="567"/>
        <end position="577"/>
    </location>
</feature>
<dbReference type="CDD" id="cd00299">
    <property type="entry name" value="GST_C_family"/>
    <property type="match status" value="1"/>
</dbReference>
<keyword evidence="7" id="KW-1185">Reference proteome</keyword>
<evidence type="ECO:0000259" key="2">
    <source>
        <dbReference type="PROSITE" id="PS50404"/>
    </source>
</evidence>
<dbReference type="InterPro" id="IPR042201">
    <property type="entry name" value="FH2_Formin_sf"/>
</dbReference>
<dbReference type="SUPFAM" id="SSF47616">
    <property type="entry name" value="GST C-terminal domain-like"/>
    <property type="match status" value="1"/>
</dbReference>
<dbReference type="SUPFAM" id="SSF101447">
    <property type="entry name" value="Formin homology 2 domain (FH2 domain)"/>
    <property type="match status" value="1"/>
</dbReference>
<feature type="domain" description="GST C-terminal" evidence="3">
    <location>
        <begin position="1302"/>
        <end position="1427"/>
    </location>
</feature>
<feature type="region of interest" description="Disordered" evidence="1">
    <location>
        <begin position="546"/>
        <end position="615"/>
    </location>
</feature>
<evidence type="ECO:0000313" key="7">
    <source>
        <dbReference type="Proteomes" id="UP000424527"/>
    </source>
</evidence>
<dbReference type="InterPro" id="IPR015425">
    <property type="entry name" value="FH2_Formin"/>
</dbReference>
<dbReference type="InterPro" id="IPR036249">
    <property type="entry name" value="Thioredoxin-like_sf"/>
</dbReference>
<proteinExistence type="predicted"/>
<dbReference type="InterPro" id="IPR004046">
    <property type="entry name" value="GST_C"/>
</dbReference>
<name>A0A6G0HT97_LARCR</name>
<dbReference type="Pfam" id="PF13409">
    <property type="entry name" value="GST_N_2"/>
    <property type="match status" value="1"/>
</dbReference>
<feature type="compositionally biased region" description="Low complexity" evidence="1">
    <location>
        <begin position="167"/>
        <end position="183"/>
    </location>
</feature>
<feature type="region of interest" description="Disordered" evidence="1">
    <location>
        <begin position="45"/>
        <end position="188"/>
    </location>
</feature>
<feature type="compositionally biased region" description="Basic and acidic residues" evidence="1">
    <location>
        <begin position="146"/>
        <end position="160"/>
    </location>
</feature>
<comment type="caution">
    <text evidence="6">The sequence shown here is derived from an EMBL/GenBank/DDBJ whole genome shotgun (WGS) entry which is preliminary data.</text>
</comment>
<dbReference type="GO" id="GO:0045214">
    <property type="term" value="P:sarcomere organization"/>
    <property type="evidence" value="ECO:0007669"/>
    <property type="project" value="TreeGrafter"/>
</dbReference>
<dbReference type="Gene3D" id="1.20.1050.10">
    <property type="match status" value="1"/>
</dbReference>
<feature type="compositionally biased region" description="Low complexity" evidence="1">
    <location>
        <begin position="1125"/>
        <end position="1135"/>
    </location>
</feature>
<protein>
    <submittedName>
        <fullName evidence="6">FH1/FH2 domain-containing protein 3 Formin-like protein overexpressed in spleen 2</fullName>
    </submittedName>
</protein>
<dbReference type="Gene3D" id="1.20.58.2220">
    <property type="entry name" value="Formin, FH2 domain"/>
    <property type="match status" value="1"/>
</dbReference>
<dbReference type="SFLD" id="SFLDS00019">
    <property type="entry name" value="Glutathione_Transferase_(cytos"/>
    <property type="match status" value="1"/>
</dbReference>
<dbReference type="PANTHER" id="PTHR45920">
    <property type="entry name" value="FORMIN HOMOLOGY 2 DOMAIN CONTAINING, ISOFORM I"/>
    <property type="match status" value="1"/>
</dbReference>
<feature type="compositionally biased region" description="Basic residues" evidence="1">
    <location>
        <begin position="1088"/>
        <end position="1102"/>
    </location>
</feature>
<feature type="domain" description="FH2" evidence="5">
    <location>
        <begin position="707"/>
        <end position="1103"/>
    </location>
</feature>
<dbReference type="PROSITE" id="PS51444">
    <property type="entry name" value="FH2"/>
    <property type="match status" value="1"/>
</dbReference>
<dbReference type="GO" id="GO:0005737">
    <property type="term" value="C:cytoplasm"/>
    <property type="evidence" value="ECO:0007669"/>
    <property type="project" value="TreeGrafter"/>
</dbReference>
<dbReference type="FunFam" id="1.20.58.2220:FF:000004">
    <property type="entry name" value="Formin homology 2 domain-containing 3"/>
    <property type="match status" value="1"/>
</dbReference>
<dbReference type="InterPro" id="IPR004045">
    <property type="entry name" value="Glutathione_S-Trfase_N"/>
</dbReference>
<dbReference type="PROSITE" id="PS51231">
    <property type="entry name" value="DAD"/>
    <property type="match status" value="1"/>
</dbReference>
<dbReference type="Gene3D" id="3.40.30.10">
    <property type="entry name" value="Glutaredoxin"/>
    <property type="match status" value="1"/>
</dbReference>
<feature type="region of interest" description="Disordered" evidence="1">
    <location>
        <begin position="208"/>
        <end position="530"/>
    </location>
</feature>
<gene>
    <name evidence="6" type="ORF">D5F01_LYC19591</name>
</gene>
<feature type="compositionally biased region" description="Low complexity" evidence="1">
    <location>
        <begin position="408"/>
        <end position="419"/>
    </location>
</feature>
<organism evidence="6 7">
    <name type="scientific">Larimichthys crocea</name>
    <name type="common">Large yellow croaker</name>
    <name type="synonym">Pseudosciaena crocea</name>
    <dbReference type="NCBI Taxonomy" id="215358"/>
    <lineage>
        <taxon>Eukaryota</taxon>
        <taxon>Metazoa</taxon>
        <taxon>Chordata</taxon>
        <taxon>Craniata</taxon>
        <taxon>Vertebrata</taxon>
        <taxon>Euteleostomi</taxon>
        <taxon>Actinopterygii</taxon>
        <taxon>Neopterygii</taxon>
        <taxon>Teleostei</taxon>
        <taxon>Neoteleostei</taxon>
        <taxon>Acanthomorphata</taxon>
        <taxon>Eupercaria</taxon>
        <taxon>Sciaenidae</taxon>
        <taxon>Larimichthys</taxon>
    </lineage>
</organism>
<feature type="compositionally biased region" description="Acidic residues" evidence="1">
    <location>
        <begin position="420"/>
        <end position="466"/>
    </location>
</feature>
<evidence type="ECO:0000259" key="3">
    <source>
        <dbReference type="PROSITE" id="PS50405"/>
    </source>
</evidence>
<sequence>MTLINKTLAALPDQDSFYDMVDGLEEQGIETVSQRHLGRKGTDLDLTTLRHEDGDDDSQPPPVGRRDRRRVSLGGGDKKRGLERRRSRRASLGRSGHASPCSPASPQRAGFQPFSGQRTEDTSESPARHPSSTVHRTTLQSITITSRKESIKEEEHRNRTEPPPALPLRSPSTPTSSLPISSPLSPPAETSLLASLLARKRSIVSVPATKEVVPPLRGSSRPSPDRLPYLPHSPFHLFSYDLHEEPSPPAPAKPSEESPKTTSPRNGGVMSYSSHSTPSTPTSSRPALGGLLSSSYRQHQESLAAERERRRVEREERLQRIEREERNKHSRDYVDKMEEARLAREERYKNVERVAAEEYERDRVRVSRARPDLNLTFEPSEAWPSSSRSSTPSSFASQEDAEADLEAETPTTPNTPSETGEADDSCASVETEEKEATAEEEEEQKEEEVQEEVATEKEEEGEECEQEPEKEKEEAEEDSGILSDKERQNEEVNEKDNCSASSISSASSTLEREERGSNENGFKEEEVNEQCSKLLNSKLFMLDMLYSQNKKPSDEEEEEEEEEEDAEKEKEKEKEEGEDKETQEDAERQLSVEQESDNRADKSGLPWDHPTESDTIWDQLLASPRELRIGDINFTDLTEDDDKNILDAVLMGGCGDLPPPPPPPPLFIHRFPPPPPMLGSCPPPPPLIGFMRPPPPPASIPVPPPPEPPLFNKKKKTIRLFWSEVRPTDSQYKDYKRSGDSLWSKLEPVKLDTAKLEHLFESKSKEIPVTKKTAADGKRQEIIVLDSKRSNAINIGLTVLPPPRTIKTAILNFDEYALNKEGIEKILTMIPTEEEKQKIQEAQLANPDVPLGSAEQFLLTLSSISELSARLQLWAFKMDYEATEKEVAEPLQDLKEGMEQLEKNKTLRYILSTLLAIGNFLNGTNAKGFEMTYLEKVPEVKDTVHKQSLLHHACSVVVENFPQSTDLYSEIGAITRSAKVDFDQLQENLCQMERRCKASWDHLKVIAKHEMKPQLKQKMSDFLKDCAERIIILKIVHRRIINRFHSFLLFLGHPAYSVREISVHRFSKILSEFALEYRTTRDRVLQQKQKRADHRERNKTRGKMIMDVNAPSDDEEESECVRHGSSSNSSAPSGSQEPEQPQGLGHSEDAAEHEHMKAVLRTSLSGGDKEASGVPGLRTRTRSRPGRGGRTMQAWTPPVEDAQICGDDAADEIMERIVRSATQGPGTRAQPRERRRSRANRKSLRRTLKNGEHKSQDVLEINPRGQLPAFKHGDNILNESSAACLYLENQFKSQGIKLIPDSPAEQALMYQRMMEGLTLTDKLNSVIYYDLLVPEEERHDSAVKRNREGLATELNLWEGYLQKVAAGSYLAGGFSLADVIVFPNIAYAFRFGLSAGRYPKLAKYYSLLKDRPSIKASRPPHWLASPQGYDILKDL</sequence>
<feature type="region of interest" description="Disordered" evidence="1">
    <location>
        <begin position="1084"/>
        <end position="1194"/>
    </location>
</feature>
<dbReference type="FunFam" id="1.20.1050.10:FF:000046">
    <property type="entry name" value="Glutathione S-transferase rho"/>
    <property type="match status" value="1"/>
</dbReference>
<dbReference type="PROSITE" id="PS50405">
    <property type="entry name" value="GST_CTER"/>
    <property type="match status" value="1"/>
</dbReference>
<feature type="compositionally biased region" description="Basic residues" evidence="1">
    <location>
        <begin position="1233"/>
        <end position="1248"/>
    </location>
</feature>
<dbReference type="Pfam" id="PF00043">
    <property type="entry name" value="GST_C"/>
    <property type="match status" value="1"/>
</dbReference>
<feature type="compositionally biased region" description="Basic and acidic residues" evidence="1">
    <location>
        <begin position="298"/>
        <end position="371"/>
    </location>
</feature>
<feature type="compositionally biased region" description="Low complexity" evidence="1">
    <location>
        <begin position="379"/>
        <end position="397"/>
    </location>
</feature>
<evidence type="ECO:0000259" key="5">
    <source>
        <dbReference type="PROSITE" id="PS51444"/>
    </source>
</evidence>
<dbReference type="Proteomes" id="UP000424527">
    <property type="component" value="Unassembled WGS sequence"/>
</dbReference>
<dbReference type="GO" id="GO:0030866">
    <property type="term" value="P:cortical actin cytoskeleton organization"/>
    <property type="evidence" value="ECO:0007669"/>
    <property type="project" value="TreeGrafter"/>
</dbReference>
<dbReference type="Pfam" id="PF24959">
    <property type="entry name" value="FH3_FHOD1-3"/>
    <property type="match status" value="1"/>
</dbReference>
<dbReference type="InterPro" id="IPR040079">
    <property type="entry name" value="Glutathione_S-Trfase"/>
</dbReference>
<dbReference type="GO" id="GO:0055003">
    <property type="term" value="P:cardiac myofibril assembly"/>
    <property type="evidence" value="ECO:0007669"/>
    <property type="project" value="TreeGrafter"/>
</dbReference>
<feature type="compositionally biased region" description="Basic and acidic residues" evidence="1">
    <location>
        <begin position="510"/>
        <end position="525"/>
    </location>
</feature>
<dbReference type="EMBL" id="REGW02000019">
    <property type="protein sequence ID" value="KAE8282196.1"/>
    <property type="molecule type" value="Genomic_DNA"/>
</dbReference>
<dbReference type="SMART" id="SM00498">
    <property type="entry name" value="FH2"/>
    <property type="match status" value="1"/>
</dbReference>
<dbReference type="SUPFAM" id="SSF52833">
    <property type="entry name" value="Thioredoxin-like"/>
    <property type="match status" value="1"/>
</dbReference>
<feature type="domain" description="DAD" evidence="4">
    <location>
        <begin position="1207"/>
        <end position="1239"/>
    </location>
</feature>
<dbReference type="PANTHER" id="PTHR45920:SF3">
    <property type="entry name" value="FH1_FH2 DOMAIN-CONTAINING PROTEIN 3"/>
    <property type="match status" value="1"/>
</dbReference>
<feature type="domain" description="GST N-terminal" evidence="2">
    <location>
        <begin position="1247"/>
        <end position="1295"/>
    </location>
</feature>
<feature type="compositionally biased region" description="Basic and acidic residues" evidence="1">
    <location>
        <begin position="483"/>
        <end position="497"/>
    </location>
</feature>
<evidence type="ECO:0000256" key="1">
    <source>
        <dbReference type="SAM" id="MobiDB-lite"/>
    </source>
</evidence>
<feature type="compositionally biased region" description="Polar residues" evidence="1">
    <location>
        <begin position="130"/>
        <end position="145"/>
    </location>
</feature>
<dbReference type="GO" id="GO:0051015">
    <property type="term" value="F:actin filament binding"/>
    <property type="evidence" value="ECO:0007669"/>
    <property type="project" value="TreeGrafter"/>
</dbReference>
<evidence type="ECO:0000313" key="6">
    <source>
        <dbReference type="EMBL" id="KAE8282196.1"/>
    </source>
</evidence>
<reference evidence="6 7" key="1">
    <citation type="submission" date="2019-07" db="EMBL/GenBank/DDBJ databases">
        <title>Chromosome genome assembly for large yellow croaker.</title>
        <authorList>
            <person name="Xiao S."/>
        </authorList>
    </citation>
    <scope>NUCLEOTIDE SEQUENCE [LARGE SCALE GENOMIC DNA]</scope>
    <source>
        <strain evidence="6">JMULYC20181020</strain>
        <tissue evidence="6">Muscle</tissue>
    </source>
</reference>
<dbReference type="InterPro" id="IPR011989">
    <property type="entry name" value="ARM-like"/>
</dbReference>
<dbReference type="GO" id="GO:0005856">
    <property type="term" value="C:cytoskeleton"/>
    <property type="evidence" value="ECO:0007669"/>
    <property type="project" value="TreeGrafter"/>
</dbReference>
<dbReference type="InterPro" id="IPR036282">
    <property type="entry name" value="Glutathione-S-Trfase_C_sf"/>
</dbReference>
<feature type="compositionally biased region" description="Low complexity" evidence="1">
    <location>
        <begin position="499"/>
        <end position="508"/>
    </location>
</feature>
<dbReference type="PROSITE" id="PS50404">
    <property type="entry name" value="GST_NTER"/>
    <property type="match status" value="1"/>
</dbReference>
<dbReference type="InterPro" id="IPR010987">
    <property type="entry name" value="Glutathione-S-Trfase_C-like"/>
</dbReference>
<feature type="region of interest" description="Disordered" evidence="1">
    <location>
        <begin position="1218"/>
        <end position="1255"/>
    </location>
</feature>
<dbReference type="InterPro" id="IPR056771">
    <property type="entry name" value="FH3_FHOD1-3-like"/>
</dbReference>
<accession>A0A6G0HT97</accession>
<dbReference type="Pfam" id="PF02181">
    <property type="entry name" value="FH2"/>
    <property type="match status" value="1"/>
</dbReference>
<feature type="compositionally biased region" description="Acidic residues" evidence="1">
    <location>
        <begin position="554"/>
        <end position="566"/>
    </location>
</feature>
<dbReference type="Gene3D" id="1.25.10.10">
    <property type="entry name" value="Leucine-rich Repeat Variant"/>
    <property type="match status" value="1"/>
</dbReference>
<evidence type="ECO:0000259" key="4">
    <source>
        <dbReference type="PROSITE" id="PS51231"/>
    </source>
</evidence>